<organism evidence="2 3">
    <name type="scientific">Desulfosarcina alkanivorans</name>
    <dbReference type="NCBI Taxonomy" id="571177"/>
    <lineage>
        <taxon>Bacteria</taxon>
        <taxon>Pseudomonadati</taxon>
        <taxon>Thermodesulfobacteriota</taxon>
        <taxon>Desulfobacteria</taxon>
        <taxon>Desulfobacterales</taxon>
        <taxon>Desulfosarcinaceae</taxon>
        <taxon>Desulfosarcina</taxon>
    </lineage>
</organism>
<sequence>MFNQRLRVNLADLAMSIAKVVDLMNAAVGQHHMQVAYWAYRLADALALPDEDKFDICIAGLLHDIGAFSLQERLDLLAFEDARPGEHAMAGCLILEPFEPFASIAGLIKFHHLPWKNGGGAFQDGVQVPAGSHLLHLADRVAVLISGREPVLAQVGDICASISRRSGEVFVPEHVDALMAMKHRAYVWLDAASDPMETVLKRTVPFPARELSAQDLVEFSKLLCRLIDFKSEFTATHSSGVAAVAVELARVTGFSRSERRLIEIAGYLHDLGKLAIPSEIIEKRGRLTENEQFIMRAHVYHTYQALEPFEALRPVNQWGSLHQERLNGTGYPFGLGGDDLPLGARIMAVADVFTALTEDRPYRKGMDTKGTMAVLQSMSDRDELDATLVARVFRHFDRFNTIRESAQQQAVGEYKDFHRILEMKTGSHNDG</sequence>
<dbReference type="GO" id="GO:0016787">
    <property type="term" value="F:hydrolase activity"/>
    <property type="evidence" value="ECO:0007669"/>
    <property type="project" value="UniProtKB-KW"/>
</dbReference>
<keyword evidence="2" id="KW-0378">Hydrolase</keyword>
<accession>A0A5K7YQK3</accession>
<proteinExistence type="predicted"/>
<evidence type="ECO:0000259" key="1">
    <source>
        <dbReference type="PROSITE" id="PS51832"/>
    </source>
</evidence>
<dbReference type="InterPro" id="IPR037522">
    <property type="entry name" value="HD_GYP_dom"/>
</dbReference>
<dbReference type="SUPFAM" id="SSF109604">
    <property type="entry name" value="HD-domain/PDEase-like"/>
    <property type="match status" value="2"/>
</dbReference>
<feature type="domain" description="HD-GYP" evidence="1">
    <location>
        <begin position="212"/>
        <end position="408"/>
    </location>
</feature>
<dbReference type="OrthoDB" id="9764337at2"/>
<dbReference type="InterPro" id="IPR006674">
    <property type="entry name" value="HD_domain"/>
</dbReference>
<dbReference type="Pfam" id="PF13487">
    <property type="entry name" value="HD_5"/>
    <property type="match status" value="1"/>
</dbReference>
<dbReference type="PANTHER" id="PTHR43155">
    <property type="entry name" value="CYCLIC DI-GMP PHOSPHODIESTERASE PA4108-RELATED"/>
    <property type="match status" value="1"/>
</dbReference>
<dbReference type="SMART" id="SM00471">
    <property type="entry name" value="HDc"/>
    <property type="match status" value="2"/>
</dbReference>
<evidence type="ECO:0000313" key="2">
    <source>
        <dbReference type="EMBL" id="BBO66887.1"/>
    </source>
</evidence>
<dbReference type="KEGG" id="dalk:DSCA_08170"/>
<reference evidence="2 3" key="1">
    <citation type="submission" date="2019-11" db="EMBL/GenBank/DDBJ databases">
        <title>Comparative genomics of hydrocarbon-degrading Desulfosarcina strains.</title>
        <authorList>
            <person name="Watanabe M."/>
            <person name="Kojima H."/>
            <person name="Fukui M."/>
        </authorList>
    </citation>
    <scope>NUCLEOTIDE SEQUENCE [LARGE SCALE GENOMIC DNA]</scope>
    <source>
        <strain evidence="2 3">PL12</strain>
    </source>
</reference>
<dbReference type="InterPro" id="IPR003607">
    <property type="entry name" value="HD/PDEase_dom"/>
</dbReference>
<dbReference type="PROSITE" id="PS51832">
    <property type="entry name" value="HD_GYP"/>
    <property type="match status" value="1"/>
</dbReference>
<dbReference type="Gene3D" id="1.10.3210.10">
    <property type="entry name" value="Hypothetical protein af1432"/>
    <property type="match status" value="2"/>
</dbReference>
<dbReference type="Pfam" id="PF01966">
    <property type="entry name" value="HD"/>
    <property type="match status" value="1"/>
</dbReference>
<evidence type="ECO:0000313" key="3">
    <source>
        <dbReference type="Proteomes" id="UP000427906"/>
    </source>
</evidence>
<keyword evidence="3" id="KW-1185">Reference proteome</keyword>
<protein>
    <submittedName>
        <fullName evidence="2">HD family phosphohydrolase</fullName>
    </submittedName>
</protein>
<dbReference type="Proteomes" id="UP000427906">
    <property type="component" value="Chromosome"/>
</dbReference>
<name>A0A5K7YQK3_9BACT</name>
<gene>
    <name evidence="2" type="ORF">DSCA_08170</name>
</gene>
<dbReference type="PANTHER" id="PTHR43155:SF1">
    <property type="entry name" value="3'3'-CGAMP-SPECIFIC PHOSPHODIESTERASE 1"/>
    <property type="match status" value="1"/>
</dbReference>
<dbReference type="CDD" id="cd00077">
    <property type="entry name" value="HDc"/>
    <property type="match status" value="2"/>
</dbReference>
<dbReference type="RefSeq" id="WP_155315210.1">
    <property type="nucleotide sequence ID" value="NZ_AP021874.1"/>
</dbReference>
<dbReference type="AlphaFoldDB" id="A0A5K7YQK3"/>
<dbReference type="EMBL" id="AP021874">
    <property type="protein sequence ID" value="BBO66887.1"/>
    <property type="molecule type" value="Genomic_DNA"/>
</dbReference>